<dbReference type="GO" id="GO:0016301">
    <property type="term" value="F:kinase activity"/>
    <property type="evidence" value="ECO:0007669"/>
    <property type="project" value="UniProtKB-KW"/>
</dbReference>
<protein>
    <submittedName>
        <fullName evidence="6">Sugar (Pentulose or hexulose) kinase</fullName>
    </submittedName>
</protein>
<accession>A0A521C499</accession>
<dbReference type="Pfam" id="PF21546">
    <property type="entry name" value="FGGY_C_2"/>
    <property type="match status" value="1"/>
</dbReference>
<name>A0A521C499_9BACT</name>
<evidence type="ECO:0000259" key="5">
    <source>
        <dbReference type="Pfam" id="PF21546"/>
    </source>
</evidence>
<dbReference type="Gene3D" id="3.30.420.40">
    <property type="match status" value="2"/>
</dbReference>
<dbReference type="Pfam" id="PF00370">
    <property type="entry name" value="FGGY_N"/>
    <property type="match status" value="1"/>
</dbReference>
<feature type="domain" description="Carbohydrate kinase FGGY C-terminal" evidence="5">
    <location>
        <begin position="248"/>
        <end position="442"/>
    </location>
</feature>
<dbReference type="OrthoDB" id="9786272at2"/>
<feature type="domain" description="Carbohydrate kinase FGGY N-terminal" evidence="4">
    <location>
        <begin position="10"/>
        <end position="197"/>
    </location>
</feature>
<dbReference type="PANTHER" id="PTHR43095:SF2">
    <property type="entry name" value="GLUCONOKINASE"/>
    <property type="match status" value="1"/>
</dbReference>
<keyword evidence="3 6" id="KW-0418">Kinase</keyword>
<dbReference type="InterPro" id="IPR018484">
    <property type="entry name" value="FGGY_N"/>
</dbReference>
<dbReference type="RefSeq" id="WP_142453742.1">
    <property type="nucleotide sequence ID" value="NZ_FXTP01000004.1"/>
</dbReference>
<sequence length="482" mass="54673">MTTPKSVTAVFDIGKTNKKFFLFDEQYGVVRKTQVKLKQTTDDDGDPCEDLPALERWIKENIREVQEDESVDVQALNFSTYGASLVHLDEEGKTVTPLYNYLKPFPEDLLNQFYSSYKGREGLSLETASPPMGMLNSGLQLYWLKYGKPEVFKKIRKSLHFPQYLSYVMTGLQTSELTSIGCHTAMWNFEQDDYHAWMKQEDLLELLPGIEPVTATFPVPWKDKTLETGVGIHDSSAALAPYLFALDEPFMLVSTGTWSITFNPFNKQPLTFDELQRDCLCYLDVYGNQVKAARFFLGNEYSVQKERLMQHFDIPEDAEPVDLDPKLMKEIIQKDNPALKLKLHTAYNSGPYPQNKPGEWDITQFDSYQEAYHQLMLDLASIQAESIKLAGGDVSANKLVITGGFSQNEFFIRLLACFFPEKEIYTSSLPNASALGAAMVVNDDSRLKHDKEAANRLLGLKKHEACKATEAGGYRWKESVLS</sequence>
<dbReference type="EMBL" id="FXTP01000004">
    <property type="protein sequence ID" value="SMO54165.1"/>
    <property type="molecule type" value="Genomic_DNA"/>
</dbReference>
<dbReference type="InterPro" id="IPR043129">
    <property type="entry name" value="ATPase_NBD"/>
</dbReference>
<gene>
    <name evidence="6" type="ORF">SAMN06265219_104134</name>
</gene>
<evidence type="ECO:0000256" key="2">
    <source>
        <dbReference type="ARBA" id="ARBA00022679"/>
    </source>
</evidence>
<keyword evidence="7" id="KW-1185">Reference proteome</keyword>
<organism evidence="6 7">
    <name type="scientific">Gracilimonas mengyeensis</name>
    <dbReference type="NCBI Taxonomy" id="1302730"/>
    <lineage>
        <taxon>Bacteria</taxon>
        <taxon>Pseudomonadati</taxon>
        <taxon>Balneolota</taxon>
        <taxon>Balneolia</taxon>
        <taxon>Balneolales</taxon>
        <taxon>Balneolaceae</taxon>
        <taxon>Gracilimonas</taxon>
    </lineage>
</organism>
<dbReference type="InterPro" id="IPR050406">
    <property type="entry name" value="FGGY_Carb_Kinase"/>
</dbReference>
<evidence type="ECO:0000256" key="1">
    <source>
        <dbReference type="ARBA" id="ARBA00009156"/>
    </source>
</evidence>
<evidence type="ECO:0000256" key="3">
    <source>
        <dbReference type="ARBA" id="ARBA00022777"/>
    </source>
</evidence>
<dbReference type="AlphaFoldDB" id="A0A521C499"/>
<dbReference type="GO" id="GO:0005975">
    <property type="term" value="P:carbohydrate metabolic process"/>
    <property type="evidence" value="ECO:0007669"/>
    <property type="project" value="InterPro"/>
</dbReference>
<evidence type="ECO:0000313" key="7">
    <source>
        <dbReference type="Proteomes" id="UP000317557"/>
    </source>
</evidence>
<keyword evidence="2" id="KW-0808">Transferase</keyword>
<dbReference type="InterPro" id="IPR049382">
    <property type="entry name" value="FGGY_C_2"/>
</dbReference>
<dbReference type="SUPFAM" id="SSF53067">
    <property type="entry name" value="Actin-like ATPase domain"/>
    <property type="match status" value="2"/>
</dbReference>
<dbReference type="Proteomes" id="UP000317557">
    <property type="component" value="Unassembled WGS sequence"/>
</dbReference>
<proteinExistence type="inferred from homology"/>
<evidence type="ECO:0000259" key="4">
    <source>
        <dbReference type="Pfam" id="PF00370"/>
    </source>
</evidence>
<evidence type="ECO:0000313" key="6">
    <source>
        <dbReference type="EMBL" id="SMO54165.1"/>
    </source>
</evidence>
<comment type="similarity">
    <text evidence="1">Belongs to the FGGY kinase family.</text>
</comment>
<reference evidence="6 7" key="1">
    <citation type="submission" date="2017-05" db="EMBL/GenBank/DDBJ databases">
        <authorList>
            <person name="Varghese N."/>
            <person name="Submissions S."/>
        </authorList>
    </citation>
    <scope>NUCLEOTIDE SEQUENCE [LARGE SCALE GENOMIC DNA]</scope>
    <source>
        <strain evidence="6 7">DSM 21985</strain>
    </source>
</reference>
<dbReference type="CDD" id="cd07772">
    <property type="entry name" value="ASKHA_NBD_FGGY_NaCK-like"/>
    <property type="match status" value="1"/>
</dbReference>
<dbReference type="PANTHER" id="PTHR43095">
    <property type="entry name" value="SUGAR KINASE"/>
    <property type="match status" value="1"/>
</dbReference>